<comment type="catalytic activity">
    <reaction evidence="8 10">
        <text>oxaloacetate + H(+) = pyruvate + CO2</text>
        <dbReference type="Rhea" id="RHEA:15641"/>
        <dbReference type="ChEBI" id="CHEBI:15361"/>
        <dbReference type="ChEBI" id="CHEBI:15378"/>
        <dbReference type="ChEBI" id="CHEBI:16452"/>
        <dbReference type="ChEBI" id="CHEBI:16526"/>
        <dbReference type="EC" id="4.1.1.112"/>
    </reaction>
</comment>
<evidence type="ECO:0000256" key="2">
    <source>
        <dbReference type="ARBA" id="ARBA00001968"/>
    </source>
</evidence>
<accession>A0A1N7NMK5</accession>
<organism evidence="11 12">
    <name type="scientific">Kroppenstedtia eburnea</name>
    <dbReference type="NCBI Taxonomy" id="714067"/>
    <lineage>
        <taxon>Bacteria</taxon>
        <taxon>Bacillati</taxon>
        <taxon>Bacillota</taxon>
        <taxon>Bacilli</taxon>
        <taxon>Bacillales</taxon>
        <taxon>Thermoactinomycetaceae</taxon>
        <taxon>Kroppenstedtia</taxon>
    </lineage>
</organism>
<keyword evidence="9" id="KW-0460">Magnesium</keyword>
<keyword evidence="6 10" id="KW-0456">Lyase</keyword>
<evidence type="ECO:0000256" key="9">
    <source>
        <dbReference type="PIRSR" id="PIRSR605493-1"/>
    </source>
</evidence>
<evidence type="ECO:0000313" key="12">
    <source>
        <dbReference type="Proteomes" id="UP000186795"/>
    </source>
</evidence>
<name>A0A1N7NMK5_9BACL</name>
<dbReference type="PANTHER" id="PTHR33254:SF4">
    <property type="entry name" value="4-HYDROXY-4-METHYL-2-OXOGLUTARATE ALDOLASE 3-RELATED"/>
    <property type="match status" value="1"/>
</dbReference>
<dbReference type="InterPro" id="IPR010203">
    <property type="entry name" value="RraA"/>
</dbReference>
<dbReference type="EC" id="4.1.1.112" evidence="10"/>
<evidence type="ECO:0000256" key="7">
    <source>
        <dbReference type="ARBA" id="ARBA00025046"/>
    </source>
</evidence>
<dbReference type="EMBL" id="FTOD01000009">
    <property type="protein sequence ID" value="SIS99409.1"/>
    <property type="molecule type" value="Genomic_DNA"/>
</dbReference>
<evidence type="ECO:0000256" key="6">
    <source>
        <dbReference type="ARBA" id="ARBA00023239"/>
    </source>
</evidence>
<keyword evidence="5 9" id="KW-0479">Metal-binding</keyword>
<dbReference type="CDD" id="cd16841">
    <property type="entry name" value="RraA_family"/>
    <property type="match status" value="1"/>
</dbReference>
<dbReference type="NCBIfam" id="TIGR01935">
    <property type="entry name" value="NOT-MenG"/>
    <property type="match status" value="1"/>
</dbReference>
<dbReference type="Pfam" id="PF03737">
    <property type="entry name" value="RraA-like"/>
    <property type="match status" value="1"/>
</dbReference>
<evidence type="ECO:0000256" key="10">
    <source>
        <dbReference type="RuleBase" id="RU004338"/>
    </source>
</evidence>
<dbReference type="Gene3D" id="3.50.30.40">
    <property type="entry name" value="Ribonuclease E inhibitor RraA/RraA-like"/>
    <property type="match status" value="1"/>
</dbReference>
<keyword evidence="12" id="KW-1185">Reference proteome</keyword>
<dbReference type="EC" id="4.1.3.17" evidence="10"/>
<dbReference type="Proteomes" id="UP000186795">
    <property type="component" value="Unassembled WGS sequence"/>
</dbReference>
<dbReference type="NCBIfam" id="NF006875">
    <property type="entry name" value="PRK09372.1"/>
    <property type="match status" value="1"/>
</dbReference>
<feature type="binding site" evidence="9">
    <location>
        <position position="95"/>
    </location>
    <ligand>
        <name>substrate</name>
    </ligand>
</feature>
<comment type="cofactor">
    <cofactor evidence="2 10">
        <name>a divalent metal cation</name>
        <dbReference type="ChEBI" id="CHEBI:60240"/>
    </cofactor>
</comment>
<dbReference type="SUPFAM" id="SSF89562">
    <property type="entry name" value="RraA-like"/>
    <property type="match status" value="1"/>
</dbReference>
<comment type="catalytic activity">
    <reaction evidence="1 10">
        <text>4-hydroxy-4-methyl-2-oxoglutarate = 2 pyruvate</text>
        <dbReference type="Rhea" id="RHEA:22748"/>
        <dbReference type="ChEBI" id="CHEBI:15361"/>
        <dbReference type="ChEBI" id="CHEBI:58276"/>
        <dbReference type="EC" id="4.1.3.17"/>
    </reaction>
</comment>
<feature type="binding site" evidence="9">
    <location>
        <begin position="73"/>
        <end position="76"/>
    </location>
    <ligand>
        <name>substrate</name>
    </ligand>
</feature>
<evidence type="ECO:0000313" key="11">
    <source>
        <dbReference type="EMBL" id="SIS99409.1"/>
    </source>
</evidence>
<sequence length="158" mass="16899">MKTADLCDIHQRELQICEPILTSFGGKKQFSGPIRTVKVLEDNVLVRKALETVPEGSVLVVDGGGSKKCALMGDRLGEIAVSRNLSGVIINGCIRDSAELAKMDLGVLALAPMPLKSKKEGKGEQNVTVKFGGVHWEPGHYVYADEDGVVISPGKLTL</sequence>
<dbReference type="GO" id="GO:0047443">
    <property type="term" value="F:4-hydroxy-4-methyl-2-oxoglutarate aldolase activity"/>
    <property type="evidence" value="ECO:0007669"/>
    <property type="project" value="UniProtKB-EC"/>
</dbReference>
<comment type="cofactor">
    <cofactor evidence="9">
        <name>Mg(2+)</name>
        <dbReference type="ChEBI" id="CHEBI:18420"/>
    </cofactor>
</comment>
<dbReference type="OrthoDB" id="9784786at2"/>
<gene>
    <name evidence="11" type="ORF">SAMN05421790_10998</name>
</gene>
<evidence type="ECO:0000256" key="3">
    <source>
        <dbReference type="ARBA" id="ARBA00008621"/>
    </source>
</evidence>
<evidence type="ECO:0000256" key="1">
    <source>
        <dbReference type="ARBA" id="ARBA00001342"/>
    </source>
</evidence>
<evidence type="ECO:0000256" key="4">
    <source>
        <dbReference type="ARBA" id="ARBA00011233"/>
    </source>
</evidence>
<dbReference type="InterPro" id="IPR036704">
    <property type="entry name" value="RraA/RraA-like_sf"/>
</dbReference>
<dbReference type="GO" id="GO:0046872">
    <property type="term" value="F:metal ion binding"/>
    <property type="evidence" value="ECO:0007669"/>
    <property type="project" value="UniProtKB-KW"/>
</dbReference>
<feature type="binding site" evidence="9">
    <location>
        <position position="96"/>
    </location>
    <ligand>
        <name>Mg(2+)</name>
        <dbReference type="ChEBI" id="CHEBI:18420"/>
    </ligand>
</feature>
<proteinExistence type="inferred from homology"/>
<comment type="subunit">
    <text evidence="4 10">Homotrimer.</text>
</comment>
<dbReference type="GO" id="GO:0008948">
    <property type="term" value="F:oxaloacetate decarboxylase activity"/>
    <property type="evidence" value="ECO:0007669"/>
    <property type="project" value="UniProtKB-EC"/>
</dbReference>
<dbReference type="InterPro" id="IPR005493">
    <property type="entry name" value="RraA/RraA-like"/>
</dbReference>
<evidence type="ECO:0000256" key="8">
    <source>
        <dbReference type="ARBA" id="ARBA00047973"/>
    </source>
</evidence>
<dbReference type="RefSeq" id="WP_009711235.1">
    <property type="nucleotide sequence ID" value="NZ_CP048103.1"/>
</dbReference>
<comment type="similarity">
    <text evidence="3 10">Belongs to the class II aldolase/RraA-like family.</text>
</comment>
<comment type="function">
    <text evidence="7 10">Catalyzes the aldol cleavage of 4-hydroxy-4-methyl-2-oxoglutarate (HMG) into 2 molecules of pyruvate. Also contains a secondary oxaloacetate (OAA) decarboxylase activity due to the common pyruvate enolate transition state formed following C-C bond cleavage in the retro-aldol and decarboxylation reactions.</text>
</comment>
<dbReference type="PANTHER" id="PTHR33254">
    <property type="entry name" value="4-HYDROXY-4-METHYL-2-OXOGLUTARATE ALDOLASE 3-RELATED"/>
    <property type="match status" value="1"/>
</dbReference>
<evidence type="ECO:0000256" key="5">
    <source>
        <dbReference type="ARBA" id="ARBA00022723"/>
    </source>
</evidence>
<reference evidence="12" key="1">
    <citation type="submission" date="2017-01" db="EMBL/GenBank/DDBJ databases">
        <authorList>
            <person name="Varghese N."/>
            <person name="Submissions S."/>
        </authorList>
    </citation>
    <scope>NUCLEOTIDE SEQUENCE [LARGE SCALE GENOMIC DNA]</scope>
    <source>
        <strain evidence="12">DSM 45196</strain>
    </source>
</reference>
<protein>
    <recommendedName>
        <fullName evidence="10">4-hydroxy-4-methyl-2-oxoglutarate aldolase</fullName>
        <shortName evidence="10">HMG aldolase</shortName>
        <ecNumber evidence="10">4.1.1.112</ecNumber>
        <ecNumber evidence="10">4.1.3.17</ecNumber>
    </recommendedName>
    <alternativeName>
        <fullName evidence="10">Oxaloacetate decarboxylase</fullName>
    </alternativeName>
</protein>
<dbReference type="GO" id="GO:0051252">
    <property type="term" value="P:regulation of RNA metabolic process"/>
    <property type="evidence" value="ECO:0007669"/>
    <property type="project" value="InterPro"/>
</dbReference>
<dbReference type="GO" id="GO:0008428">
    <property type="term" value="F:ribonuclease inhibitor activity"/>
    <property type="evidence" value="ECO:0007669"/>
    <property type="project" value="InterPro"/>
</dbReference>
<dbReference type="AlphaFoldDB" id="A0A1N7NMK5"/>